<comment type="similarity">
    <text evidence="3">Belongs to the transketolase family.</text>
</comment>
<feature type="region of interest" description="Disordered" evidence="6">
    <location>
        <begin position="297"/>
        <end position="322"/>
    </location>
</feature>
<comment type="cofactor">
    <cofactor evidence="2">
        <name>thiamine diphosphate</name>
        <dbReference type="ChEBI" id="CHEBI:58937"/>
    </cofactor>
</comment>
<dbReference type="InterPro" id="IPR005474">
    <property type="entry name" value="Transketolase_N"/>
</dbReference>
<evidence type="ECO:0000256" key="2">
    <source>
        <dbReference type="ARBA" id="ARBA00001964"/>
    </source>
</evidence>
<dbReference type="Proteomes" id="UP001174909">
    <property type="component" value="Unassembled WGS sequence"/>
</dbReference>
<name>A0AA35SSZ4_GEOBA</name>
<sequence>GSPAWRSPGPRRHRGTLRRSGGAVSIDRSLLPALRNVATRLRIESVRATSRAGSGHPTSCCSAAEIMAALFFGQMRFDPRDPGHEDNDRFVLSKGHAAPVLYAAWAEAGVIPHEQLATLREIESDLEGHPTPRLPFVDVATGSLGQGICAAVGIALNARRIGSTYRTYVLVGDGESAEGSVWEAAQAAAGLGLDNLCAITDVNALGQSRATQWGHDLAAYERRWQAFGWHVVVVDGHDLAAVLDALDEAASTAGRPTMILARTVKGKGVSFAEGLDGWHGKPFKGADLDRALQELDGQLGEPTHNPPIPPPPPRASRPASPPALRLPAYEFGAKVATRERYGVALAALGASDPRVVALDADVKNSTFSDKFEQQHPDRFYQTYIAEQVMVGAALGLASRGAIPFPSTFAAFLTRAADFIRMGGIGNVNVKFAGSHAGSVDRRGRARRRWPWRTSR</sequence>
<dbReference type="GO" id="GO:0004802">
    <property type="term" value="F:transketolase activity"/>
    <property type="evidence" value="ECO:0007669"/>
    <property type="project" value="TreeGrafter"/>
</dbReference>
<dbReference type="InterPro" id="IPR005475">
    <property type="entry name" value="Transketolase-like_Pyr-bd"/>
</dbReference>
<dbReference type="PANTHER" id="PTHR43195">
    <property type="entry name" value="TRANSKETOLASE"/>
    <property type="match status" value="1"/>
</dbReference>
<protein>
    <submittedName>
        <fullName evidence="8">Transketolase-like protein 2</fullName>
    </submittedName>
</protein>
<dbReference type="PANTHER" id="PTHR43195:SF1">
    <property type="entry name" value="FI06132P-RELATED"/>
    <property type="match status" value="1"/>
</dbReference>
<comment type="caution">
    <text evidence="8">The sequence shown here is derived from an EMBL/GenBank/DDBJ whole genome shotgun (WGS) entry which is preliminary data.</text>
</comment>
<evidence type="ECO:0000313" key="9">
    <source>
        <dbReference type="Proteomes" id="UP001174909"/>
    </source>
</evidence>
<dbReference type="SUPFAM" id="SSF52518">
    <property type="entry name" value="Thiamin diphosphate-binding fold (THDP-binding)"/>
    <property type="match status" value="2"/>
</dbReference>
<accession>A0AA35SSZ4</accession>
<evidence type="ECO:0000259" key="7">
    <source>
        <dbReference type="SMART" id="SM00861"/>
    </source>
</evidence>
<dbReference type="NCBIfam" id="NF004559">
    <property type="entry name" value="PRK05899.2-5"/>
    <property type="match status" value="1"/>
</dbReference>
<dbReference type="Pfam" id="PF02779">
    <property type="entry name" value="Transket_pyr"/>
    <property type="match status" value="1"/>
</dbReference>
<dbReference type="CDD" id="cd02012">
    <property type="entry name" value="TPP_TK"/>
    <property type="match status" value="1"/>
</dbReference>
<dbReference type="EMBL" id="CASHTH010002791">
    <property type="protein sequence ID" value="CAI8035293.1"/>
    <property type="molecule type" value="Genomic_DNA"/>
</dbReference>
<evidence type="ECO:0000313" key="8">
    <source>
        <dbReference type="EMBL" id="CAI8035293.1"/>
    </source>
</evidence>
<feature type="domain" description="Transketolase-like pyrimidine-binding" evidence="7">
    <location>
        <begin position="335"/>
        <end position="453"/>
    </location>
</feature>
<dbReference type="AlphaFoldDB" id="A0AA35SSZ4"/>
<evidence type="ECO:0000256" key="3">
    <source>
        <dbReference type="ARBA" id="ARBA00007131"/>
    </source>
</evidence>
<reference evidence="8" key="1">
    <citation type="submission" date="2023-03" db="EMBL/GenBank/DDBJ databases">
        <authorList>
            <person name="Steffen K."/>
            <person name="Cardenas P."/>
        </authorList>
    </citation>
    <scope>NUCLEOTIDE SEQUENCE</scope>
</reference>
<dbReference type="GO" id="GO:0030976">
    <property type="term" value="F:thiamine pyrophosphate binding"/>
    <property type="evidence" value="ECO:0007669"/>
    <property type="project" value="TreeGrafter"/>
</dbReference>
<feature type="non-terminal residue" evidence="8">
    <location>
        <position position="1"/>
    </location>
</feature>
<keyword evidence="9" id="KW-1185">Reference proteome</keyword>
<feature type="compositionally biased region" description="Pro residues" evidence="6">
    <location>
        <begin position="304"/>
        <end position="321"/>
    </location>
</feature>
<evidence type="ECO:0000256" key="1">
    <source>
        <dbReference type="ARBA" id="ARBA00001941"/>
    </source>
</evidence>
<comment type="cofactor">
    <cofactor evidence="1">
        <name>Co(2+)</name>
        <dbReference type="ChEBI" id="CHEBI:48828"/>
    </cofactor>
</comment>
<evidence type="ECO:0000256" key="4">
    <source>
        <dbReference type="ARBA" id="ARBA00022679"/>
    </source>
</evidence>
<evidence type="ECO:0000256" key="6">
    <source>
        <dbReference type="SAM" id="MobiDB-lite"/>
    </source>
</evidence>
<evidence type="ECO:0000256" key="5">
    <source>
        <dbReference type="ARBA" id="ARBA00023052"/>
    </source>
</evidence>
<dbReference type="CDD" id="cd07033">
    <property type="entry name" value="TPP_PYR_DXS_TK_like"/>
    <property type="match status" value="1"/>
</dbReference>
<feature type="region of interest" description="Disordered" evidence="6">
    <location>
        <begin position="1"/>
        <end position="21"/>
    </location>
</feature>
<dbReference type="Pfam" id="PF00456">
    <property type="entry name" value="Transketolase_N"/>
    <property type="match status" value="1"/>
</dbReference>
<keyword evidence="4" id="KW-0808">Transferase</keyword>
<keyword evidence="5" id="KW-0786">Thiamine pyrophosphate</keyword>
<dbReference type="SMART" id="SM00861">
    <property type="entry name" value="Transket_pyr"/>
    <property type="match status" value="1"/>
</dbReference>
<gene>
    <name evidence="8" type="ORF">GBAR_LOCUS19824</name>
</gene>
<dbReference type="InterPro" id="IPR051424">
    <property type="entry name" value="Transketolase-like"/>
</dbReference>
<dbReference type="FunFam" id="3.40.50.970:FF:000129">
    <property type="entry name" value="Transketolase"/>
    <property type="match status" value="1"/>
</dbReference>
<dbReference type="InterPro" id="IPR029061">
    <property type="entry name" value="THDP-binding"/>
</dbReference>
<organism evidence="8 9">
    <name type="scientific">Geodia barretti</name>
    <name type="common">Barrett's horny sponge</name>
    <dbReference type="NCBI Taxonomy" id="519541"/>
    <lineage>
        <taxon>Eukaryota</taxon>
        <taxon>Metazoa</taxon>
        <taxon>Porifera</taxon>
        <taxon>Demospongiae</taxon>
        <taxon>Heteroscleromorpha</taxon>
        <taxon>Tetractinellida</taxon>
        <taxon>Astrophorina</taxon>
        <taxon>Geodiidae</taxon>
        <taxon>Geodia</taxon>
    </lineage>
</organism>
<proteinExistence type="inferred from homology"/>
<dbReference type="Gene3D" id="3.40.50.970">
    <property type="match status" value="2"/>
</dbReference>